<proteinExistence type="predicted"/>
<dbReference type="PANTHER" id="PTHR34596:SF2">
    <property type="entry name" value="CHITOPORIN"/>
    <property type="match status" value="1"/>
</dbReference>
<comment type="caution">
    <text evidence="4">The sequence shown here is derived from an EMBL/GenBank/DDBJ whole genome shotgun (WGS) entry which is preliminary data.</text>
</comment>
<gene>
    <name evidence="4" type="ORF">KRX52_14690</name>
</gene>
<keyword evidence="1" id="KW-0813">Transport</keyword>
<evidence type="ECO:0000256" key="1">
    <source>
        <dbReference type="ARBA" id="ARBA00022448"/>
    </source>
</evidence>
<evidence type="ECO:0000313" key="4">
    <source>
        <dbReference type="EMBL" id="MBV2134025.1"/>
    </source>
</evidence>
<feature type="signal peptide" evidence="3">
    <location>
        <begin position="1"/>
        <end position="27"/>
    </location>
</feature>
<feature type="chain" id="PRO_5046858877" evidence="3">
    <location>
        <begin position="28"/>
        <end position="424"/>
    </location>
</feature>
<name>A0ABS6MZR1_9GAMM</name>
<dbReference type="InterPro" id="IPR005318">
    <property type="entry name" value="OM_porin_bac"/>
</dbReference>
<dbReference type="Pfam" id="PF03573">
    <property type="entry name" value="OprD"/>
    <property type="match status" value="1"/>
</dbReference>
<protein>
    <submittedName>
        <fullName evidence="4">OprD family porin</fullName>
    </submittedName>
</protein>
<keyword evidence="2 3" id="KW-0732">Signal</keyword>
<reference evidence="4 5" key="1">
    <citation type="submission" date="2021-06" db="EMBL/GenBank/DDBJ databases">
        <title>Differences between aerobic and microaerobic xylene degrading microbial communities.</title>
        <authorList>
            <person name="Banerjee S."/>
            <person name="Tancsics A."/>
        </authorList>
    </citation>
    <scope>NUCLEOTIDE SEQUENCE [LARGE SCALE GENOMIC DNA]</scope>
    <source>
        <strain evidence="4 5">MAP12</strain>
    </source>
</reference>
<dbReference type="EMBL" id="JAHRGL010000049">
    <property type="protein sequence ID" value="MBV2134025.1"/>
    <property type="molecule type" value="Genomic_DNA"/>
</dbReference>
<evidence type="ECO:0000256" key="2">
    <source>
        <dbReference type="ARBA" id="ARBA00022729"/>
    </source>
</evidence>
<sequence length="424" mass="46849">MHVKPSTPLFLLTGLAAALGAATPAAAAFVEDSHLSLDARNFYMNRDYRDADKADTPRHKGAAKHKAEDWGQGFMLRFESGFTEGTLGFGVDALGLLGIKLDSGGGTSGTGALLRNPRTGEAADEFSFVGPTAKARLAQSVLTVGTHTPVLPVAYRNDTRMLPQTFEGAQLVSKDIEQLTLTGGQFRSTRLRDSTDYQDMTMFADGAKGGVTSDRFNYAGASYAPLANLTASYFYAELEDNYHQHYANLLYSLPLGDSLKLKTDIRYFDSGDEGNTTVDNRNLGGMFTLVYQGHSLGFDYQEQRGDTGMPFIGGGTDPFTLNTLTYHHFLRAEEDSWQVRYDYDFAALGVPGLTLMGRYVRGDDFQIRGADAHEWERDVDLSYVVQSGPLKNVGLRWRNVAYRGSHTTDIDENRLIVNYTFKFW</sequence>
<dbReference type="Proteomes" id="UP000813068">
    <property type="component" value="Unassembled WGS sequence"/>
</dbReference>
<dbReference type="PANTHER" id="PTHR34596">
    <property type="entry name" value="CHITOPORIN"/>
    <property type="match status" value="1"/>
</dbReference>
<accession>A0ABS6MZR1</accession>
<evidence type="ECO:0000313" key="5">
    <source>
        <dbReference type="Proteomes" id="UP000813068"/>
    </source>
</evidence>
<keyword evidence="5" id="KW-1185">Reference proteome</keyword>
<dbReference type="RefSeq" id="WP_217682471.1">
    <property type="nucleotide sequence ID" value="NZ_JAHRGL010000049.1"/>
</dbReference>
<evidence type="ECO:0000256" key="3">
    <source>
        <dbReference type="SAM" id="SignalP"/>
    </source>
</evidence>
<organism evidence="4 5">
    <name type="scientific">Geopseudomonas aromaticivorans</name>
    <dbReference type="NCBI Taxonomy" id="2849492"/>
    <lineage>
        <taxon>Bacteria</taxon>
        <taxon>Pseudomonadati</taxon>
        <taxon>Pseudomonadota</taxon>
        <taxon>Gammaproteobacteria</taxon>
        <taxon>Pseudomonadales</taxon>
        <taxon>Pseudomonadaceae</taxon>
        <taxon>Geopseudomonas</taxon>
    </lineage>
</organism>